<reference evidence="1" key="1">
    <citation type="submission" date="2023-04" db="EMBL/GenBank/DDBJ databases">
        <authorList>
            <person name="Vijverberg K."/>
            <person name="Xiong W."/>
            <person name="Schranz E."/>
        </authorList>
    </citation>
    <scope>NUCLEOTIDE SEQUENCE</scope>
</reference>
<dbReference type="AlphaFoldDB" id="A0AA35ZNH7"/>
<accession>A0AA35ZNH7</accession>
<dbReference type="Proteomes" id="UP001177003">
    <property type="component" value="Chromosome 7"/>
</dbReference>
<sequence>MLHQMNKKLNSRTSGSIEGIMETCISGAVGSLCIWFLVELISDEFDDLDKEFDLPYRVPEDNGILSDSHSLITPLFMNQAKWIHPVPFSDTASSIYLRPTLMDSTQYHLTILNAIPFNYNKKIDIEGFQPSQSGGHFSSFLYEFNFTAKHSPNFIFYAIKLIYMRHPNIL</sequence>
<organism evidence="1 2">
    <name type="scientific">Lactuca saligna</name>
    <name type="common">Willowleaf lettuce</name>
    <dbReference type="NCBI Taxonomy" id="75948"/>
    <lineage>
        <taxon>Eukaryota</taxon>
        <taxon>Viridiplantae</taxon>
        <taxon>Streptophyta</taxon>
        <taxon>Embryophyta</taxon>
        <taxon>Tracheophyta</taxon>
        <taxon>Spermatophyta</taxon>
        <taxon>Magnoliopsida</taxon>
        <taxon>eudicotyledons</taxon>
        <taxon>Gunneridae</taxon>
        <taxon>Pentapetalae</taxon>
        <taxon>asterids</taxon>
        <taxon>campanulids</taxon>
        <taxon>Asterales</taxon>
        <taxon>Asteraceae</taxon>
        <taxon>Cichorioideae</taxon>
        <taxon>Cichorieae</taxon>
        <taxon>Lactucinae</taxon>
        <taxon>Lactuca</taxon>
    </lineage>
</organism>
<proteinExistence type="predicted"/>
<dbReference type="EMBL" id="OX465083">
    <property type="protein sequence ID" value="CAI9295443.1"/>
    <property type="molecule type" value="Genomic_DNA"/>
</dbReference>
<name>A0AA35ZNH7_LACSI</name>
<gene>
    <name evidence="1" type="ORF">LSALG_LOCUS34385</name>
</gene>
<evidence type="ECO:0000313" key="1">
    <source>
        <dbReference type="EMBL" id="CAI9295443.1"/>
    </source>
</evidence>
<evidence type="ECO:0000313" key="2">
    <source>
        <dbReference type="Proteomes" id="UP001177003"/>
    </source>
</evidence>
<keyword evidence="2" id="KW-1185">Reference proteome</keyword>
<protein>
    <submittedName>
        <fullName evidence="1">Uncharacterized protein</fullName>
    </submittedName>
</protein>